<dbReference type="SUPFAM" id="SSF56235">
    <property type="entry name" value="N-terminal nucleophile aminohydrolases (Ntn hydrolases)"/>
    <property type="match status" value="1"/>
</dbReference>
<dbReference type="PRINTS" id="PR01210">
    <property type="entry name" value="GGTRANSPTASE"/>
</dbReference>
<dbReference type="OrthoDB" id="5297205at2"/>
<dbReference type="RefSeq" id="WP_108621562.1">
    <property type="nucleotide sequence ID" value="NZ_CP028901.1"/>
</dbReference>
<dbReference type="PANTHER" id="PTHR43881">
    <property type="entry name" value="GAMMA-GLUTAMYLTRANSPEPTIDASE (AFU_ORTHOLOGUE AFUA_4G13580)"/>
    <property type="match status" value="1"/>
</dbReference>
<dbReference type="InterPro" id="IPR043138">
    <property type="entry name" value="GGT_lsub"/>
</dbReference>
<dbReference type="KEGG" id="boz:DBV39_11000"/>
<name>A0A2R4XK35_9BURK</name>
<sequence length="535" mass="57739">MDIQTFNSVQRKPVMARNMVASSQPLAAQAGTSAFAKGGNAIDAALATAITLTVVEPTMNGLGGDAFAILWDGEKLHGMNGSGRAPAGWTPARFKGRQAMDARGWETVTVPGQVAAWADLSDRFGDLPFEELFEDAIRHAMDGFPVSPVIARQWDTAAKELHSIPGFEAFMPRGRAPRAGEIWRFADQAVTLREIARTHGRSFYEGRLAHRITAFAAEHGAALSMDDLAAHRTEWVEPISQSFGPVHVHEIPPNGQGIAALIALGILEHLPYGETQPGSAARAHLEIEAMRAAFADLHAHITDPAHMRVKASDLLDPAYLKHRASLIDPTRAGQYDPGQPETGGTIYLCAADAQGRMISYIQSNFNGFGSGVVVPGTGISLHNRGKSFSLDPQHPNIVAPGKKTMHTIIPAFMTQDGRPVMAFGVMGANMQAQGHVQMTLRMVAEGLNPQAASDVPRWRVNDVGELIMEAEWPESVIRELEAMGHTPRVEPRDSLEFGSAQLIARLPQQPDTEPGETVAYIGGSDTRRDGQVIGY</sequence>
<evidence type="ECO:0000313" key="1">
    <source>
        <dbReference type="EMBL" id="AWB34146.1"/>
    </source>
</evidence>
<evidence type="ECO:0000313" key="2">
    <source>
        <dbReference type="Proteomes" id="UP000244571"/>
    </source>
</evidence>
<dbReference type="Pfam" id="PF01019">
    <property type="entry name" value="G_glu_transpept"/>
    <property type="match status" value="1"/>
</dbReference>
<keyword evidence="1" id="KW-0808">Transferase</keyword>
<organism evidence="1 2">
    <name type="scientific">Orrella marina</name>
    <dbReference type="NCBI Taxonomy" id="2163011"/>
    <lineage>
        <taxon>Bacteria</taxon>
        <taxon>Pseudomonadati</taxon>
        <taxon>Pseudomonadota</taxon>
        <taxon>Betaproteobacteria</taxon>
        <taxon>Burkholderiales</taxon>
        <taxon>Alcaligenaceae</taxon>
        <taxon>Orrella</taxon>
    </lineage>
</organism>
<accession>A0A2R4XK35</accession>
<dbReference type="PANTHER" id="PTHR43881:SF1">
    <property type="entry name" value="GAMMA-GLUTAMYLTRANSPEPTIDASE (AFU_ORTHOLOGUE AFUA_4G13580)"/>
    <property type="match status" value="1"/>
</dbReference>
<dbReference type="InterPro" id="IPR043137">
    <property type="entry name" value="GGT_ssub_C"/>
</dbReference>
<protein>
    <submittedName>
        <fullName evidence="1">Gamma-glutamyltransferase</fullName>
    </submittedName>
</protein>
<keyword evidence="2" id="KW-1185">Reference proteome</keyword>
<gene>
    <name evidence="1" type="ORF">DBV39_11000</name>
</gene>
<dbReference type="Gene3D" id="3.60.20.40">
    <property type="match status" value="1"/>
</dbReference>
<dbReference type="GO" id="GO:0016740">
    <property type="term" value="F:transferase activity"/>
    <property type="evidence" value="ECO:0007669"/>
    <property type="project" value="UniProtKB-KW"/>
</dbReference>
<dbReference type="InterPro" id="IPR029055">
    <property type="entry name" value="Ntn_hydrolases_N"/>
</dbReference>
<proteinExistence type="predicted"/>
<dbReference type="AlphaFoldDB" id="A0A2R4XK35"/>
<reference evidence="1 2" key="1">
    <citation type="submission" date="2018-04" db="EMBL/GenBank/DDBJ databases">
        <title>Bordetella sp. HZ20 isolated from seawater.</title>
        <authorList>
            <person name="Sun C."/>
        </authorList>
    </citation>
    <scope>NUCLEOTIDE SEQUENCE [LARGE SCALE GENOMIC DNA]</scope>
    <source>
        <strain evidence="1 2">HZ20</strain>
    </source>
</reference>
<dbReference type="InterPro" id="IPR052896">
    <property type="entry name" value="GGT-like_enzyme"/>
</dbReference>
<dbReference type="Gene3D" id="1.10.246.130">
    <property type="match status" value="1"/>
</dbReference>
<dbReference type="Proteomes" id="UP000244571">
    <property type="component" value="Chromosome"/>
</dbReference>
<dbReference type="EMBL" id="CP028901">
    <property type="protein sequence ID" value="AWB34146.1"/>
    <property type="molecule type" value="Genomic_DNA"/>
</dbReference>